<dbReference type="EMBL" id="SMKA01000005">
    <property type="protein sequence ID" value="TDC34819.1"/>
    <property type="molecule type" value="Genomic_DNA"/>
</dbReference>
<comment type="caution">
    <text evidence="2">The sequence shown here is derived from an EMBL/GenBank/DDBJ whole genome shotgun (WGS) entry which is preliminary data.</text>
</comment>
<dbReference type="CDD" id="cd05262">
    <property type="entry name" value="SDR_a7"/>
    <property type="match status" value="1"/>
</dbReference>
<evidence type="ECO:0000313" key="3">
    <source>
        <dbReference type="Proteomes" id="UP000295075"/>
    </source>
</evidence>
<evidence type="ECO:0000313" key="2">
    <source>
        <dbReference type="EMBL" id="TDC34819.1"/>
    </source>
</evidence>
<dbReference type="InterPro" id="IPR001509">
    <property type="entry name" value="Epimerase_deHydtase"/>
</dbReference>
<dbReference type="SUPFAM" id="SSF51735">
    <property type="entry name" value="NAD(P)-binding Rossmann-fold domains"/>
    <property type="match status" value="1"/>
</dbReference>
<dbReference type="Gene3D" id="3.40.50.720">
    <property type="entry name" value="NAD(P)-binding Rossmann-like Domain"/>
    <property type="match status" value="1"/>
</dbReference>
<dbReference type="RefSeq" id="WP_132401200.1">
    <property type="nucleotide sequence ID" value="NZ_SMKA01000005.1"/>
</dbReference>
<sequence>MRVFVTGASGWIGSATVDELLSSGHEVVGLVRSDSSAAVLTAKGALAHRGDLDDLESLRKGAADSDAVVHLANKHDWGNPTESDRAERAAAETMLDVLTGSGRAFVIANALSGIVEGRPVVETDPSPAVGSESDRGGSENLALDAAVRGVRSAVVRFAPSVHGRGDWGFVTWLAEAARKHGVSGYIGDGSASWSAVHRTDAARLIRLAVEQAPAGSRLHAVAEESLSTKAIAEALGTALAVPVTSIAPADAADHFGIVAHFFATTMTAKSTITRDLLGWKPTSPGLIEDITSGAYTTVVA</sequence>
<keyword evidence="3" id="KW-1185">Reference proteome</keyword>
<dbReference type="InterPro" id="IPR036291">
    <property type="entry name" value="NAD(P)-bd_dom_sf"/>
</dbReference>
<proteinExistence type="predicted"/>
<dbReference type="AlphaFoldDB" id="A0A4R4QHM0"/>
<dbReference type="GO" id="GO:0005737">
    <property type="term" value="C:cytoplasm"/>
    <property type="evidence" value="ECO:0007669"/>
    <property type="project" value="TreeGrafter"/>
</dbReference>
<gene>
    <name evidence="2" type="ORF">E1261_02635</name>
</gene>
<dbReference type="InterPro" id="IPR051783">
    <property type="entry name" value="NAD(P)-dependent_oxidoreduct"/>
</dbReference>
<dbReference type="GO" id="GO:0004029">
    <property type="term" value="F:aldehyde dehydrogenase (NAD+) activity"/>
    <property type="evidence" value="ECO:0007669"/>
    <property type="project" value="TreeGrafter"/>
</dbReference>
<accession>A0A4R4QHM0</accession>
<dbReference type="PANTHER" id="PTHR48079:SF6">
    <property type="entry name" value="NAD(P)-BINDING DOMAIN-CONTAINING PROTEIN-RELATED"/>
    <property type="match status" value="1"/>
</dbReference>
<protein>
    <submittedName>
        <fullName evidence="2">SDR family oxidoreductase</fullName>
    </submittedName>
</protein>
<dbReference type="PANTHER" id="PTHR48079">
    <property type="entry name" value="PROTEIN YEEZ"/>
    <property type="match status" value="1"/>
</dbReference>
<dbReference type="Proteomes" id="UP000295075">
    <property type="component" value="Unassembled WGS sequence"/>
</dbReference>
<evidence type="ECO:0000259" key="1">
    <source>
        <dbReference type="Pfam" id="PF01370"/>
    </source>
</evidence>
<organism evidence="2 3">
    <name type="scientific">Kribbella albertanoniae</name>
    <dbReference type="NCBI Taxonomy" id="1266829"/>
    <lineage>
        <taxon>Bacteria</taxon>
        <taxon>Bacillati</taxon>
        <taxon>Actinomycetota</taxon>
        <taxon>Actinomycetes</taxon>
        <taxon>Propionibacteriales</taxon>
        <taxon>Kribbellaceae</taxon>
        <taxon>Kribbella</taxon>
    </lineage>
</organism>
<name>A0A4R4QHM0_9ACTN</name>
<dbReference type="Pfam" id="PF01370">
    <property type="entry name" value="Epimerase"/>
    <property type="match status" value="1"/>
</dbReference>
<feature type="domain" description="NAD-dependent epimerase/dehydratase" evidence="1">
    <location>
        <begin position="3"/>
        <end position="82"/>
    </location>
</feature>
<reference evidence="2 3" key="1">
    <citation type="submission" date="2019-03" db="EMBL/GenBank/DDBJ databases">
        <title>Draft genome sequences of novel Actinobacteria.</title>
        <authorList>
            <person name="Sahin N."/>
            <person name="Ay H."/>
            <person name="Saygin H."/>
        </authorList>
    </citation>
    <scope>NUCLEOTIDE SEQUENCE [LARGE SCALE GENOMIC DNA]</scope>
    <source>
        <strain evidence="2 3">JCM 30547</strain>
    </source>
</reference>
<dbReference type="OrthoDB" id="9787292at2"/>